<dbReference type="Bgee" id="ENSOANG00000046548">
    <property type="expression patterns" value="Expressed in testis and 7 other cell types or tissues"/>
</dbReference>
<evidence type="ECO:0000256" key="5">
    <source>
        <dbReference type="ARBA" id="ARBA00022617"/>
    </source>
</evidence>
<evidence type="ECO:0000313" key="19">
    <source>
        <dbReference type="Proteomes" id="UP000002279"/>
    </source>
</evidence>
<evidence type="ECO:0000256" key="9">
    <source>
        <dbReference type="ARBA" id="ARBA00044448"/>
    </source>
</evidence>
<dbReference type="GeneTree" id="ENSGT00940000155004"/>
<evidence type="ECO:0000256" key="15">
    <source>
        <dbReference type="ARBA" id="ARBA00049899"/>
    </source>
</evidence>
<dbReference type="RefSeq" id="XP_028904557.1">
    <property type="nucleotide sequence ID" value="XM_029048724.1"/>
</dbReference>
<evidence type="ECO:0000256" key="16">
    <source>
        <dbReference type="RuleBase" id="RU000356"/>
    </source>
</evidence>
<evidence type="ECO:0000313" key="18">
    <source>
        <dbReference type="Ensembl" id="ENSOANP00000043117.1"/>
    </source>
</evidence>
<evidence type="ECO:0000256" key="14">
    <source>
        <dbReference type="ARBA" id="ARBA00048118"/>
    </source>
</evidence>
<dbReference type="InterPro" id="IPR013314">
    <property type="entry name" value="Globin_lamprey/hagfish"/>
</dbReference>
<dbReference type="GeneID" id="114806036"/>
<dbReference type="InterPro" id="IPR000971">
    <property type="entry name" value="Globin"/>
</dbReference>
<dbReference type="GO" id="GO:0020037">
    <property type="term" value="F:heme binding"/>
    <property type="evidence" value="ECO:0000318"/>
    <property type="project" value="GO_Central"/>
</dbReference>
<evidence type="ECO:0000259" key="17">
    <source>
        <dbReference type="PROSITE" id="PS01033"/>
    </source>
</evidence>
<dbReference type="GO" id="GO:0005506">
    <property type="term" value="F:iron ion binding"/>
    <property type="evidence" value="ECO:0007669"/>
    <property type="project" value="InterPro"/>
</dbReference>
<comment type="similarity">
    <text evidence="1 16">Belongs to the globin family.</text>
</comment>
<gene>
    <name evidence="18" type="primary">LOC114806036</name>
</gene>
<dbReference type="InterPro" id="IPR012292">
    <property type="entry name" value="Globin/Proto"/>
</dbReference>
<reference evidence="18" key="1">
    <citation type="submission" date="2025-08" db="UniProtKB">
        <authorList>
            <consortium name="Ensembl"/>
        </authorList>
    </citation>
    <scope>IDENTIFICATION</scope>
    <source>
        <strain evidence="18">Glennie</strain>
    </source>
</reference>
<evidence type="ECO:0000256" key="10">
    <source>
        <dbReference type="ARBA" id="ARBA00044551"/>
    </source>
</evidence>
<comment type="catalytic activity">
    <reaction evidence="13">
        <text>2 superoxide + 2 H(+) = H2O2 + O2</text>
        <dbReference type="Rhea" id="RHEA:20696"/>
        <dbReference type="ChEBI" id="CHEBI:15378"/>
        <dbReference type="ChEBI" id="CHEBI:15379"/>
        <dbReference type="ChEBI" id="CHEBI:16240"/>
        <dbReference type="ChEBI" id="CHEBI:18421"/>
        <dbReference type="EC" id="1.15.1.1"/>
    </reaction>
    <physiologicalReaction direction="left-to-right" evidence="13">
        <dbReference type="Rhea" id="RHEA:20697"/>
    </physiologicalReaction>
</comment>
<dbReference type="GO" id="GO:0048821">
    <property type="term" value="P:erythrocyte development"/>
    <property type="evidence" value="ECO:0000318"/>
    <property type="project" value="GO_Central"/>
</dbReference>
<dbReference type="Proteomes" id="UP000002279">
    <property type="component" value="Unplaced"/>
</dbReference>
<keyword evidence="7" id="KW-0479">Metal-binding</keyword>
<protein>
    <recommendedName>
        <fullName evidence="3">superoxide dismutase</fullName>
        <ecNumber evidence="3">1.15.1.1</ecNumber>
    </recommendedName>
    <alternativeName>
        <fullName evidence="10">Nitrite reductase CYGB</fullName>
    </alternativeName>
    <alternativeName>
        <fullName evidence="12">Pseudoperoxidase CYGB</fullName>
    </alternativeName>
    <alternativeName>
        <fullName evidence="11">Superoxide dismutase CYGB</fullName>
    </alternativeName>
</protein>
<evidence type="ECO:0000256" key="1">
    <source>
        <dbReference type="ARBA" id="ARBA00008705"/>
    </source>
</evidence>
<reference evidence="18" key="2">
    <citation type="submission" date="2025-09" db="UniProtKB">
        <authorList>
            <consortium name="Ensembl"/>
        </authorList>
    </citation>
    <scope>IDENTIFICATION</scope>
    <source>
        <strain evidence="18">Glennie</strain>
    </source>
</reference>
<dbReference type="OrthoDB" id="436496at2759"/>
<dbReference type="OMA" id="WKQACRI"/>
<proteinExistence type="inferred from homology"/>
<comment type="catalytic activity">
    <reaction evidence="14">
        <text>Fe(III)-heme b-[protein] + nitric oxide + H2O = Fe(II)-heme b-[protein] + nitrite + 2 H(+)</text>
        <dbReference type="Rhea" id="RHEA:77711"/>
        <dbReference type="Rhea" id="RHEA-COMP:18975"/>
        <dbReference type="Rhea" id="RHEA-COMP:18976"/>
        <dbReference type="ChEBI" id="CHEBI:15377"/>
        <dbReference type="ChEBI" id="CHEBI:15378"/>
        <dbReference type="ChEBI" id="CHEBI:16301"/>
        <dbReference type="ChEBI" id="CHEBI:16480"/>
        <dbReference type="ChEBI" id="CHEBI:55376"/>
        <dbReference type="ChEBI" id="CHEBI:60344"/>
    </reaction>
    <physiologicalReaction direction="right-to-left" evidence="14">
        <dbReference type="Rhea" id="RHEA:77713"/>
    </physiologicalReaction>
</comment>
<dbReference type="GO" id="GO:0019825">
    <property type="term" value="F:oxygen binding"/>
    <property type="evidence" value="ECO:0007669"/>
    <property type="project" value="InterPro"/>
</dbReference>
<comment type="catalytic activity">
    <reaction evidence="15">
        <text>H2O2 + AH2 = A + 2 H2O</text>
        <dbReference type="Rhea" id="RHEA:30275"/>
        <dbReference type="ChEBI" id="CHEBI:13193"/>
        <dbReference type="ChEBI" id="CHEBI:15377"/>
        <dbReference type="ChEBI" id="CHEBI:16240"/>
        <dbReference type="ChEBI" id="CHEBI:17499"/>
    </reaction>
    <physiologicalReaction direction="left-to-right" evidence="15">
        <dbReference type="Rhea" id="RHEA:30276"/>
    </physiologicalReaction>
</comment>
<evidence type="ECO:0000256" key="6">
    <source>
        <dbReference type="ARBA" id="ARBA00022621"/>
    </source>
</evidence>
<dbReference type="SUPFAM" id="SSF46458">
    <property type="entry name" value="Globin-like"/>
    <property type="match status" value="1"/>
</dbReference>
<dbReference type="InterPro" id="IPR044399">
    <property type="entry name" value="Mb-like_M"/>
</dbReference>
<evidence type="ECO:0000256" key="7">
    <source>
        <dbReference type="ARBA" id="ARBA00022723"/>
    </source>
</evidence>
<keyword evidence="19" id="KW-1185">Reference proteome</keyword>
<organism evidence="18 19">
    <name type="scientific">Ornithorhynchus anatinus</name>
    <name type="common">Duckbill platypus</name>
    <dbReference type="NCBI Taxonomy" id="9258"/>
    <lineage>
        <taxon>Eukaryota</taxon>
        <taxon>Metazoa</taxon>
        <taxon>Chordata</taxon>
        <taxon>Craniata</taxon>
        <taxon>Vertebrata</taxon>
        <taxon>Euteleostomi</taxon>
        <taxon>Mammalia</taxon>
        <taxon>Monotremata</taxon>
        <taxon>Ornithorhynchidae</taxon>
        <taxon>Ornithorhynchus</taxon>
    </lineage>
</organism>
<dbReference type="PANTHER" id="PTHR46783:SF3">
    <property type="entry name" value="GLOBIN FAMILY PROFILE DOMAIN-CONTAINING PROTEIN"/>
    <property type="match status" value="1"/>
</dbReference>
<dbReference type="GO" id="GO:0005344">
    <property type="term" value="F:oxygen carrier activity"/>
    <property type="evidence" value="ECO:0000318"/>
    <property type="project" value="GO_Central"/>
</dbReference>
<evidence type="ECO:0000256" key="13">
    <source>
        <dbReference type="ARBA" id="ARBA00047393"/>
    </source>
</evidence>
<dbReference type="CDD" id="cd01040">
    <property type="entry name" value="Mb-like"/>
    <property type="match status" value="1"/>
</dbReference>
<keyword evidence="6 16" id="KW-0561">Oxygen transport</keyword>
<dbReference type="GO" id="GO:0031838">
    <property type="term" value="C:haptoglobin-hemoglobin complex"/>
    <property type="evidence" value="ECO:0000318"/>
    <property type="project" value="GO_Central"/>
</dbReference>
<comment type="catalytic activity">
    <reaction evidence="9">
        <text>Fe(II)-heme b-[protein] + nitric oxide + O2 = Fe(III)-heme b-[protein] + nitrate</text>
        <dbReference type="Rhea" id="RHEA:78091"/>
        <dbReference type="Rhea" id="RHEA-COMP:18975"/>
        <dbReference type="Rhea" id="RHEA-COMP:18976"/>
        <dbReference type="ChEBI" id="CHEBI:15379"/>
        <dbReference type="ChEBI" id="CHEBI:16480"/>
        <dbReference type="ChEBI" id="CHEBI:17632"/>
        <dbReference type="ChEBI" id="CHEBI:55376"/>
        <dbReference type="ChEBI" id="CHEBI:60344"/>
    </reaction>
    <physiologicalReaction direction="left-to-right" evidence="9">
        <dbReference type="Rhea" id="RHEA:78092"/>
    </physiologicalReaction>
</comment>
<evidence type="ECO:0000256" key="2">
    <source>
        <dbReference type="ARBA" id="ARBA00011245"/>
    </source>
</evidence>
<dbReference type="GO" id="GO:0015671">
    <property type="term" value="P:oxygen transport"/>
    <property type="evidence" value="ECO:0000318"/>
    <property type="project" value="GO_Central"/>
</dbReference>
<dbReference type="EC" id="1.15.1.1" evidence="3"/>
<accession>A0A6I8NPV7</accession>
<keyword evidence="5 16" id="KW-0349">Heme</keyword>
<dbReference type="KEGG" id="oaa:114806036"/>
<dbReference type="Pfam" id="PF00042">
    <property type="entry name" value="Globin"/>
    <property type="match status" value="1"/>
</dbReference>
<keyword evidence="8" id="KW-0408">Iron</keyword>
<dbReference type="PANTHER" id="PTHR46783">
    <property type="entry name" value="CYTOGLOBIN"/>
    <property type="match status" value="1"/>
</dbReference>
<dbReference type="InterPro" id="IPR009050">
    <property type="entry name" value="Globin-like_sf"/>
</dbReference>
<evidence type="ECO:0000256" key="8">
    <source>
        <dbReference type="ARBA" id="ARBA00023004"/>
    </source>
</evidence>
<comment type="subunit">
    <text evidence="2">Monomer.</text>
</comment>
<sequence>MVQVTDVEKANIQSIWSKMMENLEKNGIDIFTRLFREYPETKKYFKNIPLEGNLQEDPLLRSHGRRVMVALNRIIQNLDNWKQVCKILNPLAEKHKIIHSVDVENFQFMLKCVGDVCQDYLGPCYTPEIAESFQKLQSSLYDQVVITYLHSGSD</sequence>
<evidence type="ECO:0000256" key="3">
    <source>
        <dbReference type="ARBA" id="ARBA00012682"/>
    </source>
</evidence>
<evidence type="ECO:0000256" key="4">
    <source>
        <dbReference type="ARBA" id="ARBA00022448"/>
    </source>
</evidence>
<name>A0A6I8NPV7_ORNAN</name>
<dbReference type="InParanoid" id="A0A6I8NPV7"/>
<dbReference type="PROSITE" id="PS01033">
    <property type="entry name" value="GLOBIN"/>
    <property type="match status" value="1"/>
</dbReference>
<evidence type="ECO:0000256" key="11">
    <source>
        <dbReference type="ARBA" id="ARBA00044562"/>
    </source>
</evidence>
<dbReference type="GO" id="GO:0004784">
    <property type="term" value="F:superoxide dismutase activity"/>
    <property type="evidence" value="ECO:0007669"/>
    <property type="project" value="UniProtKB-EC"/>
</dbReference>
<evidence type="ECO:0000256" key="12">
    <source>
        <dbReference type="ARBA" id="ARBA00044569"/>
    </source>
</evidence>
<dbReference type="AlphaFoldDB" id="A0A6I8NPV7"/>
<keyword evidence="4 16" id="KW-0813">Transport</keyword>
<dbReference type="Ensembl" id="ENSOANT00000076726.1">
    <property type="protein sequence ID" value="ENSOANP00000043117.1"/>
    <property type="gene ID" value="ENSOANG00000046548.1"/>
</dbReference>
<feature type="domain" description="Globin" evidence="17">
    <location>
        <begin position="3"/>
        <end position="149"/>
    </location>
</feature>
<dbReference type="GO" id="GO:0005833">
    <property type="term" value="C:hemoglobin complex"/>
    <property type="evidence" value="ECO:0000318"/>
    <property type="project" value="GO_Central"/>
</dbReference>
<dbReference type="Gene3D" id="1.10.490.10">
    <property type="entry name" value="Globins"/>
    <property type="match status" value="1"/>
</dbReference>